<reference evidence="1" key="1">
    <citation type="submission" date="2014-11" db="EMBL/GenBank/DDBJ databases">
        <authorList>
            <person name="Amaro Gonzalez C."/>
        </authorList>
    </citation>
    <scope>NUCLEOTIDE SEQUENCE</scope>
</reference>
<accession>A0A0E9TZX0</accession>
<dbReference type="AlphaFoldDB" id="A0A0E9TZX0"/>
<organism evidence="1">
    <name type="scientific">Anguilla anguilla</name>
    <name type="common">European freshwater eel</name>
    <name type="synonym">Muraena anguilla</name>
    <dbReference type="NCBI Taxonomy" id="7936"/>
    <lineage>
        <taxon>Eukaryota</taxon>
        <taxon>Metazoa</taxon>
        <taxon>Chordata</taxon>
        <taxon>Craniata</taxon>
        <taxon>Vertebrata</taxon>
        <taxon>Euteleostomi</taxon>
        <taxon>Actinopterygii</taxon>
        <taxon>Neopterygii</taxon>
        <taxon>Teleostei</taxon>
        <taxon>Anguilliformes</taxon>
        <taxon>Anguillidae</taxon>
        <taxon>Anguilla</taxon>
    </lineage>
</organism>
<dbReference type="EMBL" id="GBXM01049358">
    <property type="protein sequence ID" value="JAH59219.1"/>
    <property type="molecule type" value="Transcribed_RNA"/>
</dbReference>
<sequence length="29" mass="3616">MSKNGEWIRLPNLRKFHLLNHLCKFFFLI</sequence>
<reference evidence="1" key="2">
    <citation type="journal article" date="2015" name="Fish Shellfish Immunol.">
        <title>Early steps in the European eel (Anguilla anguilla)-Vibrio vulnificus interaction in the gills: Role of the RtxA13 toxin.</title>
        <authorList>
            <person name="Callol A."/>
            <person name="Pajuelo D."/>
            <person name="Ebbesson L."/>
            <person name="Teles M."/>
            <person name="MacKenzie S."/>
            <person name="Amaro C."/>
        </authorList>
    </citation>
    <scope>NUCLEOTIDE SEQUENCE</scope>
</reference>
<protein>
    <submittedName>
        <fullName evidence="1">Uncharacterized protein</fullName>
    </submittedName>
</protein>
<proteinExistence type="predicted"/>
<name>A0A0E9TZX0_ANGAN</name>
<evidence type="ECO:0000313" key="1">
    <source>
        <dbReference type="EMBL" id="JAH59219.1"/>
    </source>
</evidence>